<dbReference type="Proteomes" id="UP000294480">
    <property type="component" value="Unassembled WGS sequence"/>
</dbReference>
<evidence type="ECO:0000259" key="1">
    <source>
        <dbReference type="Pfam" id="PF07883"/>
    </source>
</evidence>
<evidence type="ECO:0000313" key="2">
    <source>
        <dbReference type="EMBL" id="TDR29056.1"/>
    </source>
</evidence>
<comment type="caution">
    <text evidence="2">The sequence shown here is derived from an EMBL/GenBank/DDBJ whole genome shotgun (WGS) entry which is preliminary data.</text>
</comment>
<dbReference type="InterPro" id="IPR014710">
    <property type="entry name" value="RmlC-like_jellyroll"/>
</dbReference>
<proteinExistence type="predicted"/>
<feature type="domain" description="Cupin type-2" evidence="1">
    <location>
        <begin position="5"/>
        <end position="69"/>
    </location>
</feature>
<keyword evidence="3" id="KW-1185">Reference proteome</keyword>
<dbReference type="AlphaFoldDB" id="A0A4R6Y1M9"/>
<sequence length="80" mass="8928">MVTLGEKTYPWHTHVDFDDIFLVIQGQLTIEMRTEAGGIERVSLGSGDLFVVPRGVEHRPVTDGSAYFLLIEPTVQGRID</sequence>
<reference evidence="2 3" key="1">
    <citation type="submission" date="2019-03" db="EMBL/GenBank/DDBJ databases">
        <title>Genomic Encyclopedia of Type Strains, Phase IV (KMG-IV): sequencing the most valuable type-strain genomes for metagenomic binning, comparative biology and taxonomic classification.</title>
        <authorList>
            <person name="Goeker M."/>
        </authorList>
    </citation>
    <scope>NUCLEOTIDE SEQUENCE [LARGE SCALE GENOMIC DNA]</scope>
    <source>
        <strain evidence="2 3">DSM 102852</strain>
    </source>
</reference>
<dbReference type="Gene3D" id="2.60.120.10">
    <property type="entry name" value="Jelly Rolls"/>
    <property type="match status" value="1"/>
</dbReference>
<dbReference type="SUPFAM" id="SSF51182">
    <property type="entry name" value="RmlC-like cupins"/>
    <property type="match status" value="1"/>
</dbReference>
<dbReference type="InterPro" id="IPR013096">
    <property type="entry name" value="Cupin_2"/>
</dbReference>
<dbReference type="EMBL" id="SNZE01000027">
    <property type="protein sequence ID" value="TDR29056.1"/>
    <property type="molecule type" value="Genomic_DNA"/>
</dbReference>
<gene>
    <name evidence="2" type="ORF">DFR44_12715</name>
</gene>
<protein>
    <recommendedName>
        <fullName evidence="1">Cupin type-2 domain-containing protein</fullName>
    </recommendedName>
</protein>
<dbReference type="Pfam" id="PF07883">
    <property type="entry name" value="Cupin_2"/>
    <property type="match status" value="1"/>
</dbReference>
<dbReference type="InterPro" id="IPR011051">
    <property type="entry name" value="RmlC_Cupin_sf"/>
</dbReference>
<organism evidence="2 3">
    <name type="scientific">Hydromonas duriensis</name>
    <dbReference type="NCBI Taxonomy" id="1527608"/>
    <lineage>
        <taxon>Bacteria</taxon>
        <taxon>Pseudomonadati</taxon>
        <taxon>Pseudomonadota</taxon>
        <taxon>Betaproteobacteria</taxon>
        <taxon>Burkholderiales</taxon>
        <taxon>Burkholderiaceae</taxon>
        <taxon>Hydromonas</taxon>
    </lineage>
</organism>
<accession>A0A4R6Y1M9</accession>
<dbReference type="RefSeq" id="WP_133621380.1">
    <property type="nucleotide sequence ID" value="NZ_SNZE01000027.1"/>
</dbReference>
<evidence type="ECO:0000313" key="3">
    <source>
        <dbReference type="Proteomes" id="UP000294480"/>
    </source>
</evidence>
<dbReference type="OrthoDB" id="9794183at2"/>
<name>A0A4R6Y1M9_9BURK</name>